<proteinExistence type="predicted"/>
<sequence length="74" mass="8767">MLSSKIRCALADAGEYVAMQDHAAAHYRYRYTRWDQWSDWWRAFAIACACNGHRSSSSDTFVEVLAHRFRRPRR</sequence>
<organism evidence="1 2">
    <name type="scientific">Burkholderia gladioli</name>
    <name type="common">Pseudomonas marginata</name>
    <name type="synonym">Phytomonas marginata</name>
    <dbReference type="NCBI Taxonomy" id="28095"/>
    <lineage>
        <taxon>Bacteria</taxon>
        <taxon>Pseudomonadati</taxon>
        <taxon>Pseudomonadota</taxon>
        <taxon>Betaproteobacteria</taxon>
        <taxon>Burkholderiales</taxon>
        <taxon>Burkholderiaceae</taxon>
        <taxon>Burkholderia</taxon>
    </lineage>
</organism>
<name>A0AAW3FCL9_BURGA</name>
<dbReference type="Proteomes" id="UP000029590">
    <property type="component" value="Unassembled WGS sequence"/>
</dbReference>
<accession>A0AAW3FCL9</accession>
<dbReference type="EMBL" id="JPGG01000012">
    <property type="protein sequence ID" value="KGC20266.1"/>
    <property type="molecule type" value="Genomic_DNA"/>
</dbReference>
<evidence type="ECO:0000313" key="1">
    <source>
        <dbReference type="EMBL" id="KGC20266.1"/>
    </source>
</evidence>
<evidence type="ECO:0000313" key="2">
    <source>
        <dbReference type="Proteomes" id="UP000029590"/>
    </source>
</evidence>
<protein>
    <submittedName>
        <fullName evidence="1">Uncharacterized protein</fullName>
    </submittedName>
</protein>
<gene>
    <name evidence="1" type="ORF">DM48_7862</name>
</gene>
<comment type="caution">
    <text evidence="1">The sequence shown here is derived from an EMBL/GenBank/DDBJ whole genome shotgun (WGS) entry which is preliminary data.</text>
</comment>
<reference evidence="1 2" key="1">
    <citation type="submission" date="2014-04" db="EMBL/GenBank/DDBJ databases">
        <authorList>
            <person name="Bishop-Lilly K.A."/>
            <person name="Broomall S.M."/>
            <person name="Chain P.S."/>
            <person name="Chertkov O."/>
            <person name="Coyne S.R."/>
            <person name="Daligault H.E."/>
            <person name="Davenport K.W."/>
            <person name="Erkkila T."/>
            <person name="Frey K.G."/>
            <person name="Gibbons H.S."/>
            <person name="Gu W."/>
            <person name="Jaissle J."/>
            <person name="Johnson S.L."/>
            <person name="Koroleva G.I."/>
            <person name="Ladner J.T."/>
            <person name="Lo C.-C."/>
            <person name="Minogue T.D."/>
            <person name="Munk C."/>
            <person name="Palacios G.F."/>
            <person name="Redden C.L."/>
            <person name="Rosenzweig C.N."/>
            <person name="Scholz M.B."/>
            <person name="Teshima H."/>
            <person name="Xu Y."/>
        </authorList>
    </citation>
    <scope>NUCLEOTIDE SEQUENCE [LARGE SCALE GENOMIC DNA]</scope>
    <source>
        <strain evidence="2">gladioli</strain>
    </source>
</reference>
<dbReference type="AlphaFoldDB" id="A0AAW3FCL9"/>